<dbReference type="RefSeq" id="WP_063386521.1">
    <property type="nucleotide sequence ID" value="NZ_CP017703.1"/>
</dbReference>
<name>A0A165Z4X7_9BACI</name>
<dbReference type="Gene3D" id="3.40.50.300">
    <property type="entry name" value="P-loop containing nucleotide triphosphate hydrolases"/>
    <property type="match status" value="1"/>
</dbReference>
<dbReference type="KEGG" id="apak:AP3564_06440"/>
<dbReference type="SMART" id="SM00382">
    <property type="entry name" value="AAA"/>
    <property type="match status" value="1"/>
</dbReference>
<keyword evidence="2" id="KW-0813">Transport</keyword>
<protein>
    <submittedName>
        <fullName evidence="7">Multidrug ABC transporter ATP-binding protein</fullName>
    </submittedName>
</protein>
<organism evidence="7 8">
    <name type="scientific">Aeribacillus pallidus</name>
    <dbReference type="NCBI Taxonomy" id="33936"/>
    <lineage>
        <taxon>Bacteria</taxon>
        <taxon>Bacillati</taxon>
        <taxon>Bacillota</taxon>
        <taxon>Bacilli</taxon>
        <taxon>Bacillales</taxon>
        <taxon>Bacillaceae</taxon>
        <taxon>Aeribacillus</taxon>
    </lineage>
</organism>
<reference evidence="6 9" key="2">
    <citation type="submission" date="2016-10" db="EMBL/GenBank/DDBJ databases">
        <title>The whole genome sequencing and assembly of Aeribacillus pallidus KCTC3564 strain.</title>
        <authorList>
            <person name="Lee Y.-J."/>
            <person name="Park M.-K."/>
            <person name="Yi H."/>
            <person name="Bahn Y.-S."/>
            <person name="Kim J.F."/>
            <person name="Lee D.-W."/>
        </authorList>
    </citation>
    <scope>NUCLEOTIDE SEQUENCE [LARGE SCALE GENOMIC DNA]</scope>
    <source>
        <strain evidence="6 9">KCTC3564</strain>
    </source>
</reference>
<evidence type="ECO:0000259" key="5">
    <source>
        <dbReference type="PROSITE" id="PS50893"/>
    </source>
</evidence>
<dbReference type="OrthoDB" id="9804819at2"/>
<reference evidence="7 8" key="1">
    <citation type="submission" date="2016-04" db="EMBL/GenBank/DDBJ databases">
        <title>Draft genome sequence of Aeribacillus pallidus 8m3 from petroleum reservoir.</title>
        <authorList>
            <person name="Poltaraus A.B."/>
            <person name="Nazina T.N."/>
            <person name="Tourova T.P."/>
            <person name="Malakho S.M."/>
            <person name="Korshunova A.V."/>
            <person name="Sokolova D.S."/>
        </authorList>
    </citation>
    <scope>NUCLEOTIDE SEQUENCE [LARGE SCALE GENOMIC DNA]</scope>
    <source>
        <strain evidence="7 8">8m3</strain>
    </source>
</reference>
<dbReference type="PROSITE" id="PS50893">
    <property type="entry name" value="ABC_TRANSPORTER_2"/>
    <property type="match status" value="1"/>
</dbReference>
<sequence length="240" mass="26735">MKIIQVTNLKKKYRNGDGVEDITFSVHSGEIVALLGPNGAGKTTTIRCLAGLYTPDDGTIKIAGHSPGTVEAQQSASLIPDHPYLYPTLTVAEHLQFRARAFKVEKKDLQKKVYEALKEVNIESLADRLSGQLSRGQKQRVILAGAIIQNASIYILDEPTIGLDISSKQWLANWLVRKSKHHSAILISTHSLEFVLETANRVLLIREGRIVKEMAVPKNNEEYPAWKQEVIRSLGDWSND</sequence>
<dbReference type="GO" id="GO:0005524">
    <property type="term" value="F:ATP binding"/>
    <property type="evidence" value="ECO:0007669"/>
    <property type="project" value="UniProtKB-KW"/>
</dbReference>
<dbReference type="PANTHER" id="PTHR42711:SF5">
    <property type="entry name" value="ABC TRANSPORTER ATP-BINDING PROTEIN NATA"/>
    <property type="match status" value="1"/>
</dbReference>
<proteinExistence type="inferred from homology"/>
<comment type="similarity">
    <text evidence="1">Belongs to the ABC transporter superfamily.</text>
</comment>
<dbReference type="Proteomes" id="UP000214606">
    <property type="component" value="Chromosome"/>
</dbReference>
<keyword evidence="3" id="KW-0547">Nucleotide-binding</keyword>
<gene>
    <name evidence="6" type="ORF">AP3564_06440</name>
    <name evidence="7" type="ORF">AZI98_01490</name>
</gene>
<dbReference type="GO" id="GO:0016887">
    <property type="term" value="F:ATP hydrolysis activity"/>
    <property type="evidence" value="ECO:0007669"/>
    <property type="project" value="InterPro"/>
</dbReference>
<evidence type="ECO:0000313" key="7">
    <source>
        <dbReference type="EMBL" id="KZN97842.1"/>
    </source>
</evidence>
<evidence type="ECO:0000256" key="2">
    <source>
        <dbReference type="ARBA" id="ARBA00022448"/>
    </source>
</evidence>
<evidence type="ECO:0000313" key="8">
    <source>
        <dbReference type="Proteomes" id="UP000076476"/>
    </source>
</evidence>
<dbReference type="Proteomes" id="UP000076476">
    <property type="component" value="Unassembled WGS sequence"/>
</dbReference>
<dbReference type="AlphaFoldDB" id="A0A165Z4X7"/>
<dbReference type="CDD" id="cd03230">
    <property type="entry name" value="ABC_DR_subfamily_A"/>
    <property type="match status" value="1"/>
</dbReference>
<evidence type="ECO:0000256" key="3">
    <source>
        <dbReference type="ARBA" id="ARBA00022741"/>
    </source>
</evidence>
<keyword evidence="4 7" id="KW-0067">ATP-binding</keyword>
<dbReference type="PANTHER" id="PTHR42711">
    <property type="entry name" value="ABC TRANSPORTER ATP-BINDING PROTEIN"/>
    <property type="match status" value="1"/>
</dbReference>
<dbReference type="InterPro" id="IPR003593">
    <property type="entry name" value="AAA+_ATPase"/>
</dbReference>
<dbReference type="InterPro" id="IPR027417">
    <property type="entry name" value="P-loop_NTPase"/>
</dbReference>
<feature type="domain" description="ABC transporter" evidence="5">
    <location>
        <begin position="4"/>
        <end position="232"/>
    </location>
</feature>
<evidence type="ECO:0000256" key="4">
    <source>
        <dbReference type="ARBA" id="ARBA00022840"/>
    </source>
</evidence>
<dbReference type="STRING" id="33936.AZI98_01490"/>
<keyword evidence="8" id="KW-1185">Reference proteome</keyword>
<dbReference type="InterPro" id="IPR050763">
    <property type="entry name" value="ABC_transporter_ATP-binding"/>
</dbReference>
<dbReference type="EMBL" id="CP017703">
    <property type="protein sequence ID" value="ASS89928.1"/>
    <property type="molecule type" value="Genomic_DNA"/>
</dbReference>
<dbReference type="InterPro" id="IPR003439">
    <property type="entry name" value="ABC_transporter-like_ATP-bd"/>
</dbReference>
<evidence type="ECO:0000256" key="1">
    <source>
        <dbReference type="ARBA" id="ARBA00005417"/>
    </source>
</evidence>
<dbReference type="SUPFAM" id="SSF52540">
    <property type="entry name" value="P-loop containing nucleoside triphosphate hydrolases"/>
    <property type="match status" value="1"/>
</dbReference>
<evidence type="ECO:0000313" key="9">
    <source>
        <dbReference type="Proteomes" id="UP000214606"/>
    </source>
</evidence>
<dbReference type="Pfam" id="PF00005">
    <property type="entry name" value="ABC_tran"/>
    <property type="match status" value="1"/>
</dbReference>
<dbReference type="EMBL" id="LWBR01000005">
    <property type="protein sequence ID" value="KZN97842.1"/>
    <property type="molecule type" value="Genomic_DNA"/>
</dbReference>
<evidence type="ECO:0000313" key="6">
    <source>
        <dbReference type="EMBL" id="ASS89928.1"/>
    </source>
</evidence>
<accession>A0A165Z4X7</accession>